<evidence type="ECO:0000313" key="2">
    <source>
        <dbReference type="Proteomes" id="UP000284002"/>
    </source>
</evidence>
<sequence length="61" mass="6493">MTQGLNDRILDLASTLAESCGATLHLLNVDGIDRFIGSTAESVLNRSPSSLTIVKPLPRVD</sequence>
<dbReference type="EMBL" id="MOBM01000040">
    <property type="protein sequence ID" value="RON12154.1"/>
    <property type="molecule type" value="Genomic_DNA"/>
</dbReference>
<comment type="caution">
    <text evidence="1">The sequence shown here is derived from an EMBL/GenBank/DDBJ whole genome shotgun (WGS) entry which is preliminary data.</text>
</comment>
<name>A0A423HG66_9PSED</name>
<evidence type="ECO:0008006" key="3">
    <source>
        <dbReference type="Google" id="ProtNLM"/>
    </source>
</evidence>
<dbReference type="AlphaFoldDB" id="A0A423HG66"/>
<evidence type="ECO:0000313" key="1">
    <source>
        <dbReference type="EMBL" id="RON12154.1"/>
    </source>
</evidence>
<protein>
    <recommendedName>
        <fullName evidence="3">UspA domain-containing protein</fullName>
    </recommendedName>
</protein>
<proteinExistence type="predicted"/>
<reference evidence="1 2" key="1">
    <citation type="submission" date="2016-10" db="EMBL/GenBank/DDBJ databases">
        <title>Comparative genome analysis of multiple Pseudomonas spp. focuses on biocontrol and plant growth promoting traits.</title>
        <authorList>
            <person name="Tao X.-Y."/>
            <person name="Taylor C.G."/>
        </authorList>
    </citation>
    <scope>NUCLEOTIDE SEQUENCE [LARGE SCALE GENOMIC DNA]</scope>
    <source>
        <strain evidence="1 2">36C6</strain>
    </source>
</reference>
<organism evidence="1 2">
    <name type="scientific">Pseudomonas frederiksbergensis</name>
    <dbReference type="NCBI Taxonomy" id="104087"/>
    <lineage>
        <taxon>Bacteria</taxon>
        <taxon>Pseudomonadati</taxon>
        <taxon>Pseudomonadota</taxon>
        <taxon>Gammaproteobacteria</taxon>
        <taxon>Pseudomonadales</taxon>
        <taxon>Pseudomonadaceae</taxon>
        <taxon>Pseudomonas</taxon>
    </lineage>
</organism>
<gene>
    <name evidence="1" type="ORF">BK662_30050</name>
</gene>
<dbReference type="Proteomes" id="UP000284002">
    <property type="component" value="Unassembled WGS sequence"/>
</dbReference>
<accession>A0A423HG66</accession>